<dbReference type="Pfam" id="PF16326">
    <property type="entry name" value="ABC_tran_CTD"/>
    <property type="match status" value="1"/>
</dbReference>
<gene>
    <name evidence="5" type="ORF">D3H65_12910</name>
</gene>
<protein>
    <submittedName>
        <fullName evidence="5">ATP-binding cassette domain-containing protein</fullName>
    </submittedName>
</protein>
<dbReference type="KEGG" id="pseg:D3H65_12910"/>
<dbReference type="PROSITE" id="PS00211">
    <property type="entry name" value="ABC_TRANSPORTER_1"/>
    <property type="match status" value="2"/>
</dbReference>
<dbReference type="PANTHER" id="PTHR42855:SF2">
    <property type="entry name" value="DRUG RESISTANCE ABC TRANSPORTER,ATP-BINDING PROTEIN"/>
    <property type="match status" value="1"/>
</dbReference>
<evidence type="ECO:0000259" key="4">
    <source>
        <dbReference type="PROSITE" id="PS50893"/>
    </source>
</evidence>
<feature type="compositionally biased region" description="Basic and acidic residues" evidence="3">
    <location>
        <begin position="534"/>
        <end position="550"/>
    </location>
</feature>
<dbReference type="FunFam" id="3.40.50.300:FF:000011">
    <property type="entry name" value="Putative ABC transporter ATP-binding component"/>
    <property type="match status" value="1"/>
</dbReference>
<dbReference type="Proteomes" id="UP000263900">
    <property type="component" value="Chromosome"/>
</dbReference>
<dbReference type="InterPro" id="IPR027417">
    <property type="entry name" value="P-loop_NTPase"/>
</dbReference>
<feature type="domain" description="ABC transporter" evidence="4">
    <location>
        <begin position="324"/>
        <end position="544"/>
    </location>
</feature>
<dbReference type="Pfam" id="PF12848">
    <property type="entry name" value="ABC_tran_Xtn"/>
    <property type="match status" value="1"/>
</dbReference>
<dbReference type="EMBL" id="CP032157">
    <property type="protein sequence ID" value="AXY74828.1"/>
    <property type="molecule type" value="Genomic_DNA"/>
</dbReference>
<feature type="compositionally biased region" description="Basic and acidic residues" evidence="3">
    <location>
        <begin position="562"/>
        <end position="571"/>
    </location>
</feature>
<dbReference type="PROSITE" id="PS50893">
    <property type="entry name" value="ABC_TRANSPORTER_2"/>
    <property type="match status" value="2"/>
</dbReference>
<dbReference type="OrthoDB" id="613473at2"/>
<evidence type="ECO:0000256" key="3">
    <source>
        <dbReference type="SAM" id="MobiDB-lite"/>
    </source>
</evidence>
<keyword evidence="2 5" id="KW-0067">ATP-binding</keyword>
<dbReference type="InterPro" id="IPR032781">
    <property type="entry name" value="ABC_tran_Xtn"/>
</dbReference>
<keyword evidence="1" id="KW-0547">Nucleotide-binding</keyword>
<feature type="region of interest" description="Disordered" evidence="3">
    <location>
        <begin position="534"/>
        <end position="598"/>
    </location>
</feature>
<dbReference type="GO" id="GO:0005524">
    <property type="term" value="F:ATP binding"/>
    <property type="evidence" value="ECO:0007669"/>
    <property type="project" value="UniProtKB-KW"/>
</dbReference>
<name>A0A3B7MKW9_9BACT</name>
<dbReference type="Gene3D" id="3.40.50.300">
    <property type="entry name" value="P-loop containing nucleotide triphosphate hydrolases"/>
    <property type="match status" value="2"/>
</dbReference>
<feature type="compositionally biased region" description="Basic and acidic residues" evidence="3">
    <location>
        <begin position="589"/>
        <end position="598"/>
    </location>
</feature>
<sequence length="672" mass="76594">MLAGFTNMTFEFGARAIVEEATWHIQPNERIGLIGYNGTGKSTLLKLLVGEYLPSAGTVERSRGTSIGYLHQDLLSFDTNDSILEVALGAFERVRQLEVELEAVGKELEKTGDEDLLIKYTDMLHEMDTLDGYNIHHKTEEILQGLGFANADLGRPYKEFSGGWRMRVLLAKMILQAPDLLLLDEPTNHLDLPSIEWLEKYLTHYQGSVVIISHDKYFLNRMVTKIIELYQRRLHIYNGNYAFYETEKELRLDLAQRAYENQQDYIRQQERFIERFKAKASKAAAAQSAMKRLDKLDRLEDIGIERPSLRINFQVDKVPGKVLCELKHLSKSFGNNKIIENTSAEINRGDKIALIGANGKGKSTVLRIIAGVESFTGERRWGHNVDESFYAQHQLEALNINDTILDEMKNAGSQKTELELRTILGCFLFSGDDADKKIKVLSGGEKARVALAKTIISKANFLMLDEPTNHLDMHTVDLLIEALNKYEGSLILVSHDRYFISKVANKIWEIDDHQIKDFNGGYEEWVEWKERMKKKADEEKRIQNTEDRIQKGGGKSQASDTKGQKTEEKPKSQPAPVAQPQPVLAKQEPVNKEAKKELQKKQRLFKELEEKITTLTTQKNQLEASLASPDVFSDKNKFLAAEQSYKSTVENLKQASEEYEKVFESIIDLESQ</sequence>
<dbReference type="Gene3D" id="1.10.287.380">
    <property type="entry name" value="Valyl-tRNA synthetase, C-terminal domain"/>
    <property type="match status" value="1"/>
</dbReference>
<dbReference type="CDD" id="cd03221">
    <property type="entry name" value="ABCF_EF-3"/>
    <property type="match status" value="2"/>
</dbReference>
<feature type="domain" description="ABC transporter" evidence="4">
    <location>
        <begin position="3"/>
        <end position="256"/>
    </location>
</feature>
<dbReference type="Pfam" id="PF00005">
    <property type="entry name" value="ABC_tran"/>
    <property type="match status" value="2"/>
</dbReference>
<keyword evidence="6" id="KW-1185">Reference proteome</keyword>
<dbReference type="InterPro" id="IPR032524">
    <property type="entry name" value="ABC_tran_C"/>
</dbReference>
<dbReference type="RefSeq" id="WP_119050711.1">
    <property type="nucleotide sequence ID" value="NZ_CP032157.1"/>
</dbReference>
<dbReference type="InterPro" id="IPR037118">
    <property type="entry name" value="Val-tRNA_synth_C_sf"/>
</dbReference>
<proteinExistence type="predicted"/>
<evidence type="ECO:0000313" key="5">
    <source>
        <dbReference type="EMBL" id="AXY74828.1"/>
    </source>
</evidence>
<reference evidence="5 6" key="1">
    <citation type="submission" date="2018-09" db="EMBL/GenBank/DDBJ databases">
        <title>Genome sequencing of strain 6GH32-13.</title>
        <authorList>
            <person name="Weon H.-Y."/>
            <person name="Heo J."/>
            <person name="Kwon S.-W."/>
        </authorList>
    </citation>
    <scope>NUCLEOTIDE SEQUENCE [LARGE SCALE GENOMIC DNA]</scope>
    <source>
        <strain evidence="5 6">5GH32-13</strain>
    </source>
</reference>
<dbReference type="InterPro" id="IPR003593">
    <property type="entry name" value="AAA+_ATPase"/>
</dbReference>
<evidence type="ECO:0000256" key="1">
    <source>
        <dbReference type="ARBA" id="ARBA00022741"/>
    </source>
</evidence>
<accession>A0A3B7MKW9</accession>
<dbReference type="InterPro" id="IPR003439">
    <property type="entry name" value="ABC_transporter-like_ATP-bd"/>
</dbReference>
<dbReference type="InterPro" id="IPR051309">
    <property type="entry name" value="ABCF_ATPase"/>
</dbReference>
<evidence type="ECO:0000256" key="2">
    <source>
        <dbReference type="ARBA" id="ARBA00022840"/>
    </source>
</evidence>
<dbReference type="PANTHER" id="PTHR42855">
    <property type="entry name" value="ABC TRANSPORTER ATP-BINDING SUBUNIT"/>
    <property type="match status" value="1"/>
</dbReference>
<dbReference type="AlphaFoldDB" id="A0A3B7MKW9"/>
<organism evidence="5 6">
    <name type="scientific">Paraflavitalea soli</name>
    <dbReference type="NCBI Taxonomy" id="2315862"/>
    <lineage>
        <taxon>Bacteria</taxon>
        <taxon>Pseudomonadati</taxon>
        <taxon>Bacteroidota</taxon>
        <taxon>Chitinophagia</taxon>
        <taxon>Chitinophagales</taxon>
        <taxon>Chitinophagaceae</taxon>
        <taxon>Paraflavitalea</taxon>
    </lineage>
</organism>
<dbReference type="InterPro" id="IPR017871">
    <property type="entry name" value="ABC_transporter-like_CS"/>
</dbReference>
<evidence type="ECO:0000313" key="6">
    <source>
        <dbReference type="Proteomes" id="UP000263900"/>
    </source>
</evidence>
<dbReference type="SMART" id="SM00382">
    <property type="entry name" value="AAA"/>
    <property type="match status" value="2"/>
</dbReference>
<dbReference type="SUPFAM" id="SSF52540">
    <property type="entry name" value="P-loop containing nucleoside triphosphate hydrolases"/>
    <property type="match status" value="2"/>
</dbReference>
<feature type="compositionally biased region" description="Low complexity" evidence="3">
    <location>
        <begin position="572"/>
        <end position="587"/>
    </location>
</feature>
<dbReference type="GO" id="GO:0016887">
    <property type="term" value="F:ATP hydrolysis activity"/>
    <property type="evidence" value="ECO:0007669"/>
    <property type="project" value="InterPro"/>
</dbReference>